<name>A0ABV4DXV6_9CLOT</name>
<reference evidence="1 2" key="1">
    <citation type="submission" date="2024-08" db="EMBL/GenBank/DDBJ databases">
        <title>Clostridium lapicellarii sp. nov., and Clostridium renhuaiense sp. nov., two species isolated from the mud in a fermentation cellar used for producing sauce-flavour Chinese liquors.</title>
        <authorList>
            <person name="Yang F."/>
            <person name="Wang H."/>
            <person name="Chen L.Q."/>
            <person name="Zhou N."/>
            <person name="Lu J.J."/>
            <person name="Pu X.X."/>
            <person name="Wan B."/>
            <person name="Wang L."/>
            <person name="Liu S.J."/>
        </authorList>
    </citation>
    <scope>NUCLEOTIDE SEQUENCE [LARGE SCALE GENOMIC DNA]</scope>
    <source>
        <strain evidence="1 2">MT-113</strain>
    </source>
</reference>
<protein>
    <submittedName>
        <fullName evidence="1">Uncharacterized protein</fullName>
    </submittedName>
</protein>
<gene>
    <name evidence="1" type="ORF">AB8S09_06665</name>
</gene>
<dbReference type="RefSeq" id="WP_369868723.1">
    <property type="nucleotide sequence ID" value="NZ_JBGFFE010000007.1"/>
</dbReference>
<comment type="caution">
    <text evidence="1">The sequence shown here is derived from an EMBL/GenBank/DDBJ whole genome shotgun (WGS) entry which is preliminary data.</text>
</comment>
<organism evidence="1 2">
    <name type="scientific">Clostridium lapidicellarium</name>
    <dbReference type="NCBI Taxonomy" id="3240931"/>
    <lineage>
        <taxon>Bacteria</taxon>
        <taxon>Bacillati</taxon>
        <taxon>Bacillota</taxon>
        <taxon>Clostridia</taxon>
        <taxon>Eubacteriales</taxon>
        <taxon>Clostridiaceae</taxon>
        <taxon>Clostridium</taxon>
    </lineage>
</organism>
<evidence type="ECO:0000313" key="1">
    <source>
        <dbReference type="EMBL" id="MEY8763321.1"/>
    </source>
</evidence>
<evidence type="ECO:0000313" key="2">
    <source>
        <dbReference type="Proteomes" id="UP001565220"/>
    </source>
</evidence>
<dbReference type="Proteomes" id="UP001565220">
    <property type="component" value="Unassembled WGS sequence"/>
</dbReference>
<keyword evidence="2" id="KW-1185">Reference proteome</keyword>
<sequence>MLDDRIYLRANSSEKRIFREVAKRKIQDGNAVIRVIMRNYIKSYFVEEIQSVTLPAEKALCDEEWAKEKKIPLDANIEVVFKENRIEYNRSDNNSNEPVLVGLDKWDDIFENYPELLEYALGA</sequence>
<accession>A0ABV4DXV6</accession>
<dbReference type="EMBL" id="JBGFFE010000007">
    <property type="protein sequence ID" value="MEY8763321.1"/>
    <property type="molecule type" value="Genomic_DNA"/>
</dbReference>
<proteinExistence type="predicted"/>